<feature type="region of interest" description="Disordered" evidence="1">
    <location>
        <begin position="167"/>
        <end position="217"/>
    </location>
</feature>
<dbReference type="AlphaFoldDB" id="A0AAD6U264"/>
<sequence>MLLKFRLLLAEDARRHSVPAAAGLPQIDFTTMRVTGPRQSLPSRLVPDRAPIPRRHGSLFATRTLATPVSLTTSTSVSPARAPAAPGALFTLSASDRAFVEQLGIQQALGVMAANHHFHVEIMRSVYAASGDLAQTDAVLLRMREKAEAEGLAALRELGVDVEMAPLAPRHRRQPSAATSAASTSGGSTAKSKPSPSSAQHRKRHSHGDTTFRPQPLEVDVLVGPEPGVYSPPEDLSASKQLVETVVEIGWRKGGWLLKCEKGGIRRVLMNVFGNSLKFTTNGYVHVILRELPRSGDEAPNETKVELVVLDTGKVGDTNLKYGLALLLKMEGNSRSASGLGFDDKEQYIEDRVLRLAVK</sequence>
<keyword evidence="3" id="KW-1185">Reference proteome</keyword>
<dbReference type="SUPFAM" id="SSF55874">
    <property type="entry name" value="ATPase domain of HSP90 chaperone/DNA topoisomerase II/histidine kinase"/>
    <property type="match status" value="1"/>
</dbReference>
<protein>
    <submittedName>
        <fullName evidence="2">Uncharacterized protein</fullName>
    </submittedName>
</protein>
<dbReference type="Gene3D" id="3.30.565.10">
    <property type="entry name" value="Histidine kinase-like ATPase, C-terminal domain"/>
    <property type="match status" value="1"/>
</dbReference>
<dbReference type="EMBL" id="JARJCN010000031">
    <property type="protein sequence ID" value="KAJ7086378.1"/>
    <property type="molecule type" value="Genomic_DNA"/>
</dbReference>
<evidence type="ECO:0000313" key="2">
    <source>
        <dbReference type="EMBL" id="KAJ7086378.1"/>
    </source>
</evidence>
<accession>A0AAD6U264</accession>
<feature type="compositionally biased region" description="Low complexity" evidence="1">
    <location>
        <begin position="175"/>
        <end position="199"/>
    </location>
</feature>
<name>A0AAD6U264_9AGAR</name>
<proteinExistence type="predicted"/>
<dbReference type="InterPro" id="IPR036890">
    <property type="entry name" value="HATPase_C_sf"/>
</dbReference>
<dbReference type="Proteomes" id="UP001222325">
    <property type="component" value="Unassembled WGS sequence"/>
</dbReference>
<gene>
    <name evidence="2" type="ORF">B0H15DRAFT_986484</name>
</gene>
<organism evidence="2 3">
    <name type="scientific">Mycena belliarum</name>
    <dbReference type="NCBI Taxonomy" id="1033014"/>
    <lineage>
        <taxon>Eukaryota</taxon>
        <taxon>Fungi</taxon>
        <taxon>Dikarya</taxon>
        <taxon>Basidiomycota</taxon>
        <taxon>Agaricomycotina</taxon>
        <taxon>Agaricomycetes</taxon>
        <taxon>Agaricomycetidae</taxon>
        <taxon>Agaricales</taxon>
        <taxon>Marasmiineae</taxon>
        <taxon>Mycenaceae</taxon>
        <taxon>Mycena</taxon>
    </lineage>
</organism>
<evidence type="ECO:0000313" key="3">
    <source>
        <dbReference type="Proteomes" id="UP001222325"/>
    </source>
</evidence>
<reference evidence="2" key="1">
    <citation type="submission" date="2023-03" db="EMBL/GenBank/DDBJ databases">
        <title>Massive genome expansion in bonnet fungi (Mycena s.s.) driven by repeated elements and novel gene families across ecological guilds.</title>
        <authorList>
            <consortium name="Lawrence Berkeley National Laboratory"/>
            <person name="Harder C.B."/>
            <person name="Miyauchi S."/>
            <person name="Viragh M."/>
            <person name="Kuo A."/>
            <person name="Thoen E."/>
            <person name="Andreopoulos B."/>
            <person name="Lu D."/>
            <person name="Skrede I."/>
            <person name="Drula E."/>
            <person name="Henrissat B."/>
            <person name="Morin E."/>
            <person name="Kohler A."/>
            <person name="Barry K."/>
            <person name="LaButti K."/>
            <person name="Morin E."/>
            <person name="Salamov A."/>
            <person name="Lipzen A."/>
            <person name="Mereny Z."/>
            <person name="Hegedus B."/>
            <person name="Baldrian P."/>
            <person name="Stursova M."/>
            <person name="Weitz H."/>
            <person name="Taylor A."/>
            <person name="Grigoriev I.V."/>
            <person name="Nagy L.G."/>
            <person name="Martin F."/>
            <person name="Kauserud H."/>
        </authorList>
    </citation>
    <scope>NUCLEOTIDE SEQUENCE</scope>
    <source>
        <strain evidence="2">CBHHK173m</strain>
    </source>
</reference>
<evidence type="ECO:0000256" key="1">
    <source>
        <dbReference type="SAM" id="MobiDB-lite"/>
    </source>
</evidence>
<comment type="caution">
    <text evidence="2">The sequence shown here is derived from an EMBL/GenBank/DDBJ whole genome shotgun (WGS) entry which is preliminary data.</text>
</comment>